<feature type="domain" description="Putative DNA-binding" evidence="1">
    <location>
        <begin position="5"/>
        <end position="96"/>
    </location>
</feature>
<dbReference type="Proteomes" id="UP001501321">
    <property type="component" value="Unassembled WGS sequence"/>
</dbReference>
<dbReference type="InterPro" id="IPR044922">
    <property type="entry name" value="DUF2063_N_sf"/>
</dbReference>
<proteinExistence type="predicted"/>
<dbReference type="GO" id="GO:0003677">
    <property type="term" value="F:DNA binding"/>
    <property type="evidence" value="ECO:0007669"/>
    <property type="project" value="UniProtKB-KW"/>
</dbReference>
<dbReference type="RefSeq" id="WP_345013822.1">
    <property type="nucleotide sequence ID" value="NZ_BAABFC010000018.1"/>
</dbReference>
<gene>
    <name evidence="2" type="ORF">GCM10023095_26020</name>
</gene>
<comment type="caution">
    <text evidence="2">The sequence shown here is derived from an EMBL/GenBank/DDBJ whole genome shotgun (WGS) entry which is preliminary data.</text>
</comment>
<dbReference type="EMBL" id="BAABFC010000018">
    <property type="protein sequence ID" value="GAA4502003.1"/>
    <property type="molecule type" value="Genomic_DNA"/>
</dbReference>
<name>A0ABP8QEZ2_9GAMM</name>
<accession>A0ABP8QEZ2</accession>
<evidence type="ECO:0000313" key="3">
    <source>
        <dbReference type="Proteomes" id="UP001501321"/>
    </source>
</evidence>
<dbReference type="Pfam" id="PF09836">
    <property type="entry name" value="DUF2063"/>
    <property type="match status" value="1"/>
</dbReference>
<keyword evidence="3" id="KW-1185">Reference proteome</keyword>
<organism evidence="2 3">
    <name type="scientific">Pseudaeromonas paramecii</name>
    <dbReference type="NCBI Taxonomy" id="2138166"/>
    <lineage>
        <taxon>Bacteria</taxon>
        <taxon>Pseudomonadati</taxon>
        <taxon>Pseudomonadota</taxon>
        <taxon>Gammaproteobacteria</taxon>
        <taxon>Aeromonadales</taxon>
        <taxon>Aeromonadaceae</taxon>
        <taxon>Pseudaeromonas</taxon>
    </lineage>
</organism>
<dbReference type="Gene3D" id="1.10.150.690">
    <property type="entry name" value="DUF2063"/>
    <property type="match status" value="1"/>
</dbReference>
<protein>
    <submittedName>
        <fullName evidence="2">DNA-binding domain-containing protein</fullName>
    </submittedName>
</protein>
<dbReference type="InterPro" id="IPR018640">
    <property type="entry name" value="DUF2063"/>
</dbReference>
<sequence length="254" mass="27817">MRLHEWQAGLQQNILSGQTVCDLPLREGAVSAARQLAVYQAAYRLRLVEALASNYPALYALLGQAQFEQLGFDYLVAHPSAAPSIRWFGGRLADWLTRQSPYAQLPVLAELARFEWALRGALDAADAPVLPVAALAGLAPEDWAVCRLRLQPSACAMHLHWNVPALWQALLAEQVPPEPVAQAGDWLIWRRPDGMVVWRSLATDEAWALASLAAGSTLASVCEGLTDWQSAEQVPLRLVSLLQGWLAEGLLRAD</sequence>
<reference evidence="3" key="1">
    <citation type="journal article" date="2019" name="Int. J. Syst. Evol. Microbiol.">
        <title>The Global Catalogue of Microorganisms (GCM) 10K type strain sequencing project: providing services to taxonomists for standard genome sequencing and annotation.</title>
        <authorList>
            <consortium name="The Broad Institute Genomics Platform"/>
            <consortium name="The Broad Institute Genome Sequencing Center for Infectious Disease"/>
            <person name="Wu L."/>
            <person name="Ma J."/>
        </authorList>
    </citation>
    <scope>NUCLEOTIDE SEQUENCE [LARGE SCALE GENOMIC DNA]</scope>
    <source>
        <strain evidence="3">JCM 32226</strain>
    </source>
</reference>
<keyword evidence="2" id="KW-0238">DNA-binding</keyword>
<evidence type="ECO:0000259" key="1">
    <source>
        <dbReference type="Pfam" id="PF09836"/>
    </source>
</evidence>
<evidence type="ECO:0000313" key="2">
    <source>
        <dbReference type="EMBL" id="GAA4502003.1"/>
    </source>
</evidence>